<comment type="subunit">
    <text evidence="3">Interacts with LRP2; LRP2 mediates APOM renal uptake and subsequent lysosomal degradation.</text>
</comment>
<evidence type="ECO:0000256" key="5">
    <source>
        <dbReference type="ARBA" id="ARBA00022448"/>
    </source>
</evidence>
<evidence type="ECO:0000256" key="9">
    <source>
        <dbReference type="ARBA" id="ARBA00023055"/>
    </source>
</evidence>
<protein>
    <recommendedName>
        <fullName evidence="4">Apolipoprotein M</fullName>
    </recommendedName>
</protein>
<dbReference type="PANTHER" id="PTHR32028:SF1">
    <property type="entry name" value="APOLIPOPROTEIN M"/>
    <property type="match status" value="1"/>
</dbReference>
<evidence type="ECO:0000313" key="13">
    <source>
        <dbReference type="Proteomes" id="UP000264800"/>
    </source>
</evidence>
<dbReference type="InterPro" id="IPR022734">
    <property type="entry name" value="ApoM"/>
</dbReference>
<dbReference type="GO" id="GO:0034380">
    <property type="term" value="P:high-density lipoprotein particle assembly"/>
    <property type="evidence" value="ECO:0007669"/>
    <property type="project" value="TreeGrafter"/>
</dbReference>
<keyword evidence="9" id="KW-0445">Lipid transport</keyword>
<dbReference type="GO" id="GO:0033344">
    <property type="term" value="P:cholesterol efflux"/>
    <property type="evidence" value="ECO:0007669"/>
    <property type="project" value="TreeGrafter"/>
</dbReference>
<keyword evidence="8" id="KW-0345">HDL</keyword>
<evidence type="ECO:0000256" key="8">
    <source>
        <dbReference type="ARBA" id="ARBA00022850"/>
    </source>
</evidence>
<dbReference type="InterPro" id="IPR012674">
    <property type="entry name" value="Calycin"/>
</dbReference>
<dbReference type="GeneTree" id="ENSGT00940000169242"/>
<reference evidence="12" key="2">
    <citation type="submission" date="2025-09" db="UniProtKB">
        <authorList>
            <consortium name="Ensembl"/>
        </authorList>
    </citation>
    <scope>IDENTIFICATION</scope>
</reference>
<evidence type="ECO:0000256" key="6">
    <source>
        <dbReference type="ARBA" id="ARBA00022525"/>
    </source>
</evidence>
<name>A0A3Q2ZI77_KRYMA</name>
<dbReference type="Gene3D" id="2.40.128.20">
    <property type="match status" value="1"/>
</dbReference>
<dbReference type="GO" id="GO:0034364">
    <property type="term" value="C:high-density lipoprotein particle"/>
    <property type="evidence" value="ECO:0007669"/>
    <property type="project" value="UniProtKB-KW"/>
</dbReference>
<keyword evidence="7" id="KW-0732">Signal</keyword>
<dbReference type="OMA" id="SGKWANC"/>
<dbReference type="GO" id="GO:0034362">
    <property type="term" value="C:low-density lipoprotein particle"/>
    <property type="evidence" value="ECO:0007669"/>
    <property type="project" value="TreeGrafter"/>
</dbReference>
<keyword evidence="6" id="KW-0964">Secreted</keyword>
<accession>A0A3Q2ZI77</accession>
<comment type="similarity">
    <text evidence="2">Belongs to the calycin superfamily. Lipocalin family. Highly divergent.</text>
</comment>
<evidence type="ECO:0000256" key="7">
    <source>
        <dbReference type="ARBA" id="ARBA00022729"/>
    </source>
</evidence>
<evidence type="ECO:0000256" key="3">
    <source>
        <dbReference type="ARBA" id="ARBA00011559"/>
    </source>
</evidence>
<keyword evidence="10" id="KW-1015">Disulfide bond</keyword>
<dbReference type="Proteomes" id="UP000264800">
    <property type="component" value="Unplaced"/>
</dbReference>
<evidence type="ECO:0000256" key="4">
    <source>
        <dbReference type="ARBA" id="ARBA00019937"/>
    </source>
</evidence>
<comment type="function">
    <text evidence="11">Probably involved in lipid transport. Can bind sphingosine-1-phosphate, myristic acid, palmitic acid and stearic acid, retinol, all-trans-retinoic acid and 9-cis-retinoic acid.</text>
</comment>
<dbReference type="Pfam" id="PF11032">
    <property type="entry name" value="ApoM"/>
    <property type="match status" value="1"/>
</dbReference>
<dbReference type="PANTHER" id="PTHR32028">
    <property type="entry name" value="APOLIPOPROTEIN M"/>
    <property type="match status" value="1"/>
</dbReference>
<evidence type="ECO:0000256" key="1">
    <source>
        <dbReference type="ARBA" id="ARBA00004613"/>
    </source>
</evidence>
<evidence type="ECO:0000313" key="12">
    <source>
        <dbReference type="Ensembl" id="ENSKMAP00000003318.1"/>
    </source>
</evidence>
<organism evidence="12 13">
    <name type="scientific">Kryptolebias marmoratus</name>
    <name type="common">Mangrove killifish</name>
    <name type="synonym">Rivulus marmoratus</name>
    <dbReference type="NCBI Taxonomy" id="37003"/>
    <lineage>
        <taxon>Eukaryota</taxon>
        <taxon>Metazoa</taxon>
        <taxon>Chordata</taxon>
        <taxon>Craniata</taxon>
        <taxon>Vertebrata</taxon>
        <taxon>Euteleostomi</taxon>
        <taxon>Actinopterygii</taxon>
        <taxon>Neopterygii</taxon>
        <taxon>Teleostei</taxon>
        <taxon>Neoteleostei</taxon>
        <taxon>Acanthomorphata</taxon>
        <taxon>Ovalentaria</taxon>
        <taxon>Atherinomorphae</taxon>
        <taxon>Cyprinodontiformes</taxon>
        <taxon>Rivulidae</taxon>
        <taxon>Kryptolebias</taxon>
    </lineage>
</organism>
<evidence type="ECO:0000256" key="11">
    <source>
        <dbReference type="ARBA" id="ARBA00025553"/>
    </source>
</evidence>
<keyword evidence="5" id="KW-0813">Transport</keyword>
<dbReference type="STRING" id="37003.ENSKMAP00000003318"/>
<dbReference type="Ensembl" id="ENSKMAT00000003381.1">
    <property type="protein sequence ID" value="ENSKMAP00000003318.1"/>
    <property type="gene ID" value="ENSKMAG00000002528.1"/>
</dbReference>
<evidence type="ECO:0000256" key="10">
    <source>
        <dbReference type="ARBA" id="ARBA00023157"/>
    </source>
</evidence>
<sequence>MLAEAWSYFLYFYTFLHQLMVPCSNPEQLLVNSDNWQQYLGRWHFQAAVSRRDADIHKFKALDSVVFTIEDAANDTLVLTGHMRMGDNCLKQIWTYHIQPGSEDLLLEGRPQRRNLLWSGTWAACSDCIIFQEVEPPLRETDSEDSLNRYMLYARQKDVNSNVMTTFFKNSACRNLKESVRLAQEKGLLLRRLTKMLKFLFFFTEMFLFWFPEFCH</sequence>
<dbReference type="GO" id="GO:0005543">
    <property type="term" value="F:phospholipid binding"/>
    <property type="evidence" value="ECO:0007669"/>
    <property type="project" value="TreeGrafter"/>
</dbReference>
<comment type="subcellular location">
    <subcellularLocation>
        <location evidence="1">Secreted</location>
    </subcellularLocation>
</comment>
<dbReference type="GO" id="GO:0034384">
    <property type="term" value="P:high-density lipoprotein particle clearance"/>
    <property type="evidence" value="ECO:0007669"/>
    <property type="project" value="TreeGrafter"/>
</dbReference>
<dbReference type="GO" id="GO:0034361">
    <property type="term" value="C:very-low-density lipoprotein particle"/>
    <property type="evidence" value="ECO:0007669"/>
    <property type="project" value="TreeGrafter"/>
</dbReference>
<dbReference type="GO" id="GO:0034375">
    <property type="term" value="P:high-density lipoprotein particle remodeling"/>
    <property type="evidence" value="ECO:0007669"/>
    <property type="project" value="TreeGrafter"/>
</dbReference>
<dbReference type="GO" id="GO:0005319">
    <property type="term" value="F:lipid transporter activity"/>
    <property type="evidence" value="ECO:0007669"/>
    <property type="project" value="TreeGrafter"/>
</dbReference>
<proteinExistence type="inferred from homology"/>
<dbReference type="AlphaFoldDB" id="A0A3Q2ZI77"/>
<evidence type="ECO:0000256" key="2">
    <source>
        <dbReference type="ARBA" id="ARBA00007071"/>
    </source>
</evidence>
<keyword evidence="13" id="KW-1185">Reference proteome</keyword>
<reference evidence="12" key="1">
    <citation type="submission" date="2025-08" db="UniProtKB">
        <authorList>
            <consortium name="Ensembl"/>
        </authorList>
    </citation>
    <scope>IDENTIFICATION</scope>
</reference>
<dbReference type="SUPFAM" id="SSF50814">
    <property type="entry name" value="Lipocalins"/>
    <property type="match status" value="1"/>
</dbReference>